<feature type="compositionally biased region" description="Basic and acidic residues" evidence="10">
    <location>
        <begin position="19"/>
        <end position="38"/>
    </location>
</feature>
<dbReference type="EMBL" id="FOJA01000001">
    <property type="protein sequence ID" value="SEW29192.1"/>
    <property type="molecule type" value="Genomic_DNA"/>
</dbReference>
<keyword evidence="4 9" id="KW-0067">ATP-binding</keyword>
<dbReference type="PANTHER" id="PTHR11070:SF2">
    <property type="entry name" value="ATP-DEPENDENT DNA HELICASE SRS2"/>
    <property type="match status" value="1"/>
</dbReference>
<reference evidence="12 13" key="1">
    <citation type="submission" date="2016-10" db="EMBL/GenBank/DDBJ databases">
        <authorList>
            <person name="de Groot N.N."/>
        </authorList>
    </citation>
    <scope>NUCLEOTIDE SEQUENCE [LARGE SCALE GENOMIC DNA]</scope>
    <source>
        <strain evidence="12 13">CGMCC 1.5337</strain>
    </source>
</reference>
<comment type="catalytic activity">
    <reaction evidence="6">
        <text>Couples ATP hydrolysis with the unwinding of duplex DNA by translocating in the 3'-5' direction.</text>
        <dbReference type="EC" id="5.6.2.4"/>
    </reaction>
</comment>
<evidence type="ECO:0000313" key="13">
    <source>
        <dbReference type="Proteomes" id="UP000198518"/>
    </source>
</evidence>
<gene>
    <name evidence="12" type="ORF">SAMN04487945_2806</name>
</gene>
<evidence type="ECO:0000256" key="4">
    <source>
        <dbReference type="ARBA" id="ARBA00022840"/>
    </source>
</evidence>
<evidence type="ECO:0000256" key="5">
    <source>
        <dbReference type="ARBA" id="ARBA00023235"/>
    </source>
</evidence>
<name>A0A1I0QP78_9EURY</name>
<organism evidence="12 13">
    <name type="scientific">Halobacterium jilantaiense</name>
    <dbReference type="NCBI Taxonomy" id="355548"/>
    <lineage>
        <taxon>Archaea</taxon>
        <taxon>Methanobacteriati</taxon>
        <taxon>Methanobacteriota</taxon>
        <taxon>Stenosarchaea group</taxon>
        <taxon>Halobacteria</taxon>
        <taxon>Halobacteriales</taxon>
        <taxon>Halobacteriaceae</taxon>
        <taxon>Halobacterium</taxon>
    </lineage>
</organism>
<dbReference type="PROSITE" id="PS51198">
    <property type="entry name" value="UVRD_HELICASE_ATP_BIND"/>
    <property type="match status" value="1"/>
</dbReference>
<feature type="binding site" evidence="9">
    <location>
        <begin position="177"/>
        <end position="184"/>
    </location>
    <ligand>
        <name>ATP</name>
        <dbReference type="ChEBI" id="CHEBI:30616"/>
    </ligand>
</feature>
<dbReference type="InterPro" id="IPR027417">
    <property type="entry name" value="P-loop_NTPase"/>
</dbReference>
<dbReference type="PANTHER" id="PTHR11070">
    <property type="entry name" value="UVRD / RECB / PCRA DNA HELICASE FAMILY MEMBER"/>
    <property type="match status" value="1"/>
</dbReference>
<dbReference type="GO" id="GO:0016787">
    <property type="term" value="F:hydrolase activity"/>
    <property type="evidence" value="ECO:0007669"/>
    <property type="project" value="UniProtKB-UniRule"/>
</dbReference>
<evidence type="ECO:0000256" key="7">
    <source>
        <dbReference type="ARBA" id="ARBA00034808"/>
    </source>
</evidence>
<evidence type="ECO:0000256" key="3">
    <source>
        <dbReference type="ARBA" id="ARBA00022806"/>
    </source>
</evidence>
<keyword evidence="5" id="KW-0413">Isomerase</keyword>
<evidence type="ECO:0000259" key="11">
    <source>
        <dbReference type="PROSITE" id="PS51198"/>
    </source>
</evidence>
<dbReference type="AlphaFoldDB" id="A0A1I0QP78"/>
<dbReference type="InterPro" id="IPR000212">
    <property type="entry name" value="DNA_helicase_UvrD/REP"/>
</dbReference>
<keyword evidence="3 9" id="KW-0347">Helicase</keyword>
<evidence type="ECO:0000256" key="1">
    <source>
        <dbReference type="ARBA" id="ARBA00022741"/>
    </source>
</evidence>
<evidence type="ECO:0000256" key="10">
    <source>
        <dbReference type="SAM" id="MobiDB-lite"/>
    </source>
</evidence>
<feature type="region of interest" description="Disordered" evidence="10">
    <location>
        <begin position="13"/>
        <end position="51"/>
    </location>
</feature>
<dbReference type="Gene3D" id="3.40.50.300">
    <property type="entry name" value="P-loop containing nucleotide triphosphate hydrolases"/>
    <property type="match status" value="4"/>
</dbReference>
<dbReference type="InterPro" id="IPR014016">
    <property type="entry name" value="UvrD-like_ATP-bd"/>
</dbReference>
<comment type="catalytic activity">
    <reaction evidence="8">
        <text>ATP + H2O = ADP + phosphate + H(+)</text>
        <dbReference type="Rhea" id="RHEA:13065"/>
        <dbReference type="ChEBI" id="CHEBI:15377"/>
        <dbReference type="ChEBI" id="CHEBI:15378"/>
        <dbReference type="ChEBI" id="CHEBI:30616"/>
        <dbReference type="ChEBI" id="CHEBI:43474"/>
        <dbReference type="ChEBI" id="CHEBI:456216"/>
        <dbReference type="EC" id="5.6.2.4"/>
    </reaction>
</comment>
<evidence type="ECO:0000313" key="12">
    <source>
        <dbReference type="EMBL" id="SEW29192.1"/>
    </source>
</evidence>
<dbReference type="SUPFAM" id="SSF52540">
    <property type="entry name" value="P-loop containing nucleoside triphosphate hydrolases"/>
    <property type="match status" value="1"/>
</dbReference>
<dbReference type="Pfam" id="PF00580">
    <property type="entry name" value="UvrD-helicase"/>
    <property type="match status" value="1"/>
</dbReference>
<dbReference type="GO" id="GO:0000725">
    <property type="term" value="P:recombinational repair"/>
    <property type="evidence" value="ECO:0007669"/>
    <property type="project" value="TreeGrafter"/>
</dbReference>
<dbReference type="Proteomes" id="UP000198518">
    <property type="component" value="Unassembled WGS sequence"/>
</dbReference>
<evidence type="ECO:0000256" key="6">
    <source>
        <dbReference type="ARBA" id="ARBA00034617"/>
    </source>
</evidence>
<accession>A0A1I0QP78</accession>
<dbReference type="GO" id="GO:0005829">
    <property type="term" value="C:cytosol"/>
    <property type="evidence" value="ECO:0007669"/>
    <property type="project" value="TreeGrafter"/>
</dbReference>
<dbReference type="GO" id="GO:0003677">
    <property type="term" value="F:DNA binding"/>
    <property type="evidence" value="ECO:0007669"/>
    <property type="project" value="InterPro"/>
</dbReference>
<dbReference type="STRING" id="355548.SAMN04487945_2806"/>
<keyword evidence="2 9" id="KW-0378">Hydrolase</keyword>
<dbReference type="Pfam" id="PF13361">
    <property type="entry name" value="UvrD_C"/>
    <property type="match status" value="1"/>
</dbReference>
<feature type="domain" description="UvrD-like helicase ATP-binding" evidence="11">
    <location>
        <begin position="156"/>
        <end position="680"/>
    </location>
</feature>
<evidence type="ECO:0000256" key="2">
    <source>
        <dbReference type="ARBA" id="ARBA00022801"/>
    </source>
</evidence>
<protein>
    <recommendedName>
        <fullName evidence="7">DNA 3'-5' helicase</fullName>
        <ecNumber evidence="7">5.6.2.4</ecNumber>
    </recommendedName>
</protein>
<proteinExistence type="predicted"/>
<dbReference type="GO" id="GO:0005524">
    <property type="term" value="F:ATP binding"/>
    <property type="evidence" value="ECO:0007669"/>
    <property type="project" value="UniProtKB-UniRule"/>
</dbReference>
<sequence length="972" mass="109172">MAGMFDFVRGLFSSSAGRAESDEPPSERPEPDPPRDLPDTDVVIKGGDGDEGVAATRDELREWQSGYADDYRDYLTVEDALEAYQRAETALDRLAPIRENPGQFSSNAVEAAETLHEDIQRVREFVEHRDSYNEAWLDAMKAKHGDELNSYFGDGLTHTDQQFRAIFSNDNFNRVNAAAGTGKTTTFGRRVNFVLSEYDDVSASDLLAITFTRNGVSEMESELAETFDITGVEVSTINAYCKSVAEAQYPDIELVVGEAKTTEIAAIWRAICTSEQYSDAHDAFLSAWKDAQYDPNDYDVVRGVYEELTEKSGVTVGDESVPMDSIPEEGLAHEAIARFLVEHDLDYDYQVHLDWAHSASGGFVMDFRLVDAGTDETVYIEYCASEATRADRPAYRNSNSERPETVERLFEPNEHLDTDTSDRTGIVLDGDAILGTPSDELDWDDQRTRERFRGAVRERLAAAIEGTTVTPGTRLRGDDLADRVYDHKVLFRDVVETVETFITQARVREWDPERAASEVREYLDQAEDVDDGVPAFCRLALAAYKRFDAVFDNRTKTDFHGSVVLTRDLLDAGEVDDEFLYPYVFVDEMQDLNQVQFGVVRALADQIDDVRVFGVGDDWQSIFGFQGARPDLFIDYGDVLGAGDYEGLPDPVSVFTDDNPMLSSYDAFADTRLEDNFRCPNTVVDASNCVIRNNEIRTEKDPDGSPEGTPIDVHHLGCDTYEYKRNVSMRRKIESLVSESPHPPRDVQVLLRQQDGDPEFYYSLVDALPDAVDIRTAHDAKGSEAKHVIVPKVSEVGGYPSTKADRWVEPVKQPPDVYEAEAASYKLEEERRLFYVAVTRAVDRLDVLTVQGAESVFVEELPDHRCEHHRPLSDAELDEIETDYECRRPVSGSVDAKFNDNFATLDWDGRGLIDLNLYDATAEQTRRLDELAASGGRVTLANCGIQYRDPQDDDADYQRLQLQVDEDVTIES</sequence>
<keyword evidence="1 9" id="KW-0547">Nucleotide-binding</keyword>
<dbReference type="EC" id="5.6.2.4" evidence="7"/>
<dbReference type="InterPro" id="IPR014017">
    <property type="entry name" value="DNA_helicase_UvrD-like_C"/>
</dbReference>
<dbReference type="GO" id="GO:0043138">
    <property type="term" value="F:3'-5' DNA helicase activity"/>
    <property type="evidence" value="ECO:0007669"/>
    <property type="project" value="UniProtKB-EC"/>
</dbReference>
<evidence type="ECO:0000256" key="8">
    <source>
        <dbReference type="ARBA" id="ARBA00048988"/>
    </source>
</evidence>
<keyword evidence="13" id="KW-1185">Reference proteome</keyword>
<evidence type="ECO:0000256" key="9">
    <source>
        <dbReference type="PROSITE-ProRule" id="PRU00560"/>
    </source>
</evidence>